<sequence length="445" mass="49616">MLLSFRVANHRSIRSEQQLNLHPVYDADRPEETRWPAVPVTGVFGANASGKSNLVGALQYMARMVVSSHQDSEPDGGVDRHPFVLDAEAKDEPSWYVVDLLLDGTRYAYGFSVDDERVVEEWLDCYPKGKKRELFSRVGDDVTPGASQKSGQLALVESITESNVLFLSMAARSKQEDFRPVYDWFARKLQFRHSGSSDLYGLSAMRALEDAARHPEILDLLRAADLGIEECGTERVVMDEAALRKRYGARIPRSVLMGLEDEGPREVVRPWIGHRGRDGVVQMELQDESSGTRALLGHAPRFLAVLRRGGTFVVDEIDSSLHSLLTSRLIGLFQDPVTNPNGAQLVFTTHDASLLGRAGGEDILRRDQVWFVEKDTHGETSLYSLAAFKPRREENRERRYLGGSYGGVPFIDDSFASALAQRGGERGKDSEAGRQEEPPRSLARN</sequence>
<dbReference type="OrthoDB" id="9809324at2"/>
<dbReference type="Pfam" id="PF13304">
    <property type="entry name" value="AAA_21"/>
    <property type="match status" value="1"/>
</dbReference>
<name>A0A1V4A2Q3_9ACTN</name>
<proteinExistence type="predicted"/>
<evidence type="ECO:0000256" key="1">
    <source>
        <dbReference type="SAM" id="MobiDB-lite"/>
    </source>
</evidence>
<accession>A0A1V4A2Q3</accession>
<dbReference type="GO" id="GO:0005524">
    <property type="term" value="F:ATP binding"/>
    <property type="evidence" value="ECO:0007669"/>
    <property type="project" value="InterPro"/>
</dbReference>
<evidence type="ECO:0000259" key="2">
    <source>
        <dbReference type="Pfam" id="PF13304"/>
    </source>
</evidence>
<dbReference type="InterPro" id="IPR027417">
    <property type="entry name" value="P-loop_NTPase"/>
</dbReference>
<feature type="domain" description="ATPase AAA-type core" evidence="2">
    <location>
        <begin position="40"/>
        <end position="355"/>
    </location>
</feature>
<protein>
    <recommendedName>
        <fullName evidence="2">ATPase AAA-type core domain-containing protein</fullName>
    </recommendedName>
</protein>
<evidence type="ECO:0000313" key="3">
    <source>
        <dbReference type="EMBL" id="OON73025.1"/>
    </source>
</evidence>
<dbReference type="PANTHER" id="PTHR40396">
    <property type="entry name" value="ATPASE-LIKE PROTEIN"/>
    <property type="match status" value="1"/>
</dbReference>
<feature type="region of interest" description="Disordered" evidence="1">
    <location>
        <begin position="420"/>
        <end position="445"/>
    </location>
</feature>
<keyword evidence="4" id="KW-1185">Reference proteome</keyword>
<dbReference type="Proteomes" id="UP000190539">
    <property type="component" value="Unassembled WGS sequence"/>
</dbReference>
<feature type="compositionally biased region" description="Basic and acidic residues" evidence="1">
    <location>
        <begin position="423"/>
        <end position="439"/>
    </location>
</feature>
<dbReference type="STRING" id="83656.B1H18_28135"/>
<evidence type="ECO:0000313" key="4">
    <source>
        <dbReference type="Proteomes" id="UP000190539"/>
    </source>
</evidence>
<reference evidence="3 4" key="1">
    <citation type="submission" date="2017-02" db="EMBL/GenBank/DDBJ databases">
        <title>Draft Genome Sequence of Streptomyces tsukubaensis F601, a Producer of the immunosuppressant tacrolimus FK506.</title>
        <authorList>
            <person name="Zong G."/>
            <person name="Zhong C."/>
            <person name="Fu J."/>
            <person name="Qin R."/>
            <person name="Cao G."/>
        </authorList>
    </citation>
    <scope>NUCLEOTIDE SEQUENCE [LARGE SCALE GENOMIC DNA]</scope>
    <source>
        <strain evidence="3 4">F601</strain>
    </source>
</reference>
<dbReference type="GO" id="GO:0016887">
    <property type="term" value="F:ATP hydrolysis activity"/>
    <property type="evidence" value="ECO:0007669"/>
    <property type="project" value="InterPro"/>
</dbReference>
<dbReference type="Gene3D" id="3.40.50.300">
    <property type="entry name" value="P-loop containing nucleotide triphosphate hydrolases"/>
    <property type="match status" value="1"/>
</dbReference>
<dbReference type="EMBL" id="MVFC01000033">
    <property type="protein sequence ID" value="OON73025.1"/>
    <property type="molecule type" value="Genomic_DNA"/>
</dbReference>
<organism evidence="3 4">
    <name type="scientific">Streptomyces tsukubensis</name>
    <dbReference type="NCBI Taxonomy" id="83656"/>
    <lineage>
        <taxon>Bacteria</taxon>
        <taxon>Bacillati</taxon>
        <taxon>Actinomycetota</taxon>
        <taxon>Actinomycetes</taxon>
        <taxon>Kitasatosporales</taxon>
        <taxon>Streptomycetaceae</taxon>
        <taxon>Streptomyces</taxon>
    </lineage>
</organism>
<comment type="caution">
    <text evidence="3">The sequence shown here is derived from an EMBL/GenBank/DDBJ whole genome shotgun (WGS) entry which is preliminary data.</text>
</comment>
<gene>
    <name evidence="3" type="ORF">B1H18_28135</name>
</gene>
<dbReference type="PANTHER" id="PTHR40396:SF1">
    <property type="entry name" value="ATPASE AAA-TYPE CORE DOMAIN-CONTAINING PROTEIN"/>
    <property type="match status" value="1"/>
</dbReference>
<dbReference type="AlphaFoldDB" id="A0A1V4A2Q3"/>
<dbReference type="SUPFAM" id="SSF52540">
    <property type="entry name" value="P-loop containing nucleoside triphosphate hydrolases"/>
    <property type="match status" value="1"/>
</dbReference>
<dbReference type="InterPro" id="IPR003959">
    <property type="entry name" value="ATPase_AAA_core"/>
</dbReference>